<dbReference type="InterPro" id="IPR003593">
    <property type="entry name" value="AAA+_ATPase"/>
</dbReference>
<evidence type="ECO:0000256" key="8">
    <source>
        <dbReference type="SAM" id="MobiDB-lite"/>
    </source>
</evidence>
<evidence type="ECO:0000256" key="5">
    <source>
        <dbReference type="PROSITE-ProRule" id="PRU01251"/>
    </source>
</evidence>
<dbReference type="InterPro" id="IPR018368">
    <property type="entry name" value="ClpA/B_CS1"/>
</dbReference>
<evidence type="ECO:0000256" key="2">
    <source>
        <dbReference type="ARBA" id="ARBA00022741"/>
    </source>
</evidence>
<comment type="similarity">
    <text evidence="6">Belongs to the ClpA/ClpB family.</text>
</comment>
<dbReference type="GO" id="GO:0016887">
    <property type="term" value="F:ATP hydrolysis activity"/>
    <property type="evidence" value="ECO:0007669"/>
    <property type="project" value="InterPro"/>
</dbReference>
<organism evidence="11 12">
    <name type="scientific">Marivirga aurantiaca</name>
    <dbReference type="NCBI Taxonomy" id="2802615"/>
    <lineage>
        <taxon>Bacteria</taxon>
        <taxon>Pseudomonadati</taxon>
        <taxon>Bacteroidota</taxon>
        <taxon>Cytophagia</taxon>
        <taxon>Cytophagales</taxon>
        <taxon>Marivirgaceae</taxon>
        <taxon>Marivirga</taxon>
    </lineage>
</organism>
<dbReference type="InterPro" id="IPR004176">
    <property type="entry name" value="Clp_R_N"/>
</dbReference>
<dbReference type="InterPro" id="IPR003959">
    <property type="entry name" value="ATPase_AAA_core"/>
</dbReference>
<dbReference type="Pfam" id="PF07724">
    <property type="entry name" value="AAA_2"/>
    <property type="match status" value="1"/>
</dbReference>
<dbReference type="PRINTS" id="PR00300">
    <property type="entry name" value="CLPPROTEASEA"/>
</dbReference>
<dbReference type="InterPro" id="IPR041546">
    <property type="entry name" value="ClpA/ClpB_AAA_lid"/>
</dbReference>
<evidence type="ECO:0000256" key="3">
    <source>
        <dbReference type="ARBA" id="ARBA00022840"/>
    </source>
</evidence>
<dbReference type="GO" id="GO:0005737">
    <property type="term" value="C:cytoplasm"/>
    <property type="evidence" value="ECO:0007669"/>
    <property type="project" value="TreeGrafter"/>
</dbReference>
<dbReference type="PANTHER" id="PTHR11638">
    <property type="entry name" value="ATP-DEPENDENT CLP PROTEASE"/>
    <property type="match status" value="1"/>
</dbReference>
<dbReference type="PROSITE" id="PS51903">
    <property type="entry name" value="CLP_R"/>
    <property type="match status" value="1"/>
</dbReference>
<feature type="compositionally biased region" description="Basic and acidic residues" evidence="8">
    <location>
        <begin position="840"/>
        <end position="854"/>
    </location>
</feature>
<feature type="domain" description="Clp R" evidence="10">
    <location>
        <begin position="1"/>
        <end position="148"/>
    </location>
</feature>
<dbReference type="GO" id="GO:0005524">
    <property type="term" value="F:ATP binding"/>
    <property type="evidence" value="ECO:0007669"/>
    <property type="project" value="UniProtKB-KW"/>
</dbReference>
<dbReference type="Pfam" id="PF00004">
    <property type="entry name" value="AAA"/>
    <property type="match status" value="1"/>
</dbReference>
<dbReference type="InterPro" id="IPR027417">
    <property type="entry name" value="P-loop_NTPase"/>
</dbReference>
<reference evidence="11" key="1">
    <citation type="submission" date="2021-01" db="EMBL/GenBank/DDBJ databases">
        <title>Marivirga aurantiaca sp. nov., isolated from intertidal surface sediments.</title>
        <authorList>
            <person name="Zhang M."/>
        </authorList>
    </citation>
    <scope>NUCLEOTIDE SEQUENCE</scope>
    <source>
        <strain evidence="11">S37H4</strain>
    </source>
</reference>
<evidence type="ECO:0000313" key="12">
    <source>
        <dbReference type="Proteomes" id="UP000611723"/>
    </source>
</evidence>
<dbReference type="SMART" id="SM01086">
    <property type="entry name" value="ClpB_D2-small"/>
    <property type="match status" value="1"/>
</dbReference>
<sequence length="854" mass="95871">MEAKFSNRVKEVISLSREEALRLGHDYIGTEHLLLGMVREGEGVAISLLKKLGISLDELRSELERSTRGTATNNVKNLANIPLTKQSEKVLKITYLEAKIFKSQLIGTEHLLLSILRDEDNIASQVMDKFDVNYDVIKELLEYQTQNPMASSDTDDSDEDSGKLFGGGPRDTGSSGGSKTAEKSKTPVLDNFGRDLTKLAEDDKLDPIVGREKEIERVAQILSRRKKNNPILIGEPGVGKTAIAEGLALRIIQRKVSRVLFNKRVVTLDLASLVAGTKYRGQFEERMKAVMNELEKSPNVILFIDELHTIVGAGGASGSLDASNMFKPALARGEIQCIGATTLDEYRQYIEKDGALARRFQMVMIDATTVEETMEILDNIKDKYEDHHNVNFTPEAIEACVRLSDRYISDRFLPDKAIDVMDEAGARVHINNIHVPDDIVKLEAAIEDVKKEKNLVVRSQKYEEAARLRDSEKKLLDELETAKRKWEEETKTKRYKVTEDNVAEVIAMMTGVPTKRVAQNEGAKLKGMGDDLKGQVIGQDEAITKLSKAIQRTRIGLKDPKKPIGSFVFLGPTGVGKTELAKVLSLYLFDKEDALIRIDMSEYMEKFSVSRLVGAPPGYIGYEEGGQLTEKVRRKPYSVVLLDEIEKAHPDVFNILLQVLDDGILTDGLGRRVDFRNTIIIMTSNIGVRDLKDFGAGIGFATQDKMNNSNDVMKSTIQNALKKAFSPEFLNRLDDVIVFNTLEREHLHKIIDLSLKKVFDRMLSLGYDIELTDKAKDFLSEKGYDQQYGARPLNRAIQKYLEDLVAEEILSENIKVGDSIIADHEDKSDKLFIKKKKKKKDDNPENKEDQKKAD</sequence>
<evidence type="ECO:0000256" key="7">
    <source>
        <dbReference type="SAM" id="Coils"/>
    </source>
</evidence>
<keyword evidence="11" id="KW-0645">Protease</keyword>
<proteinExistence type="inferred from homology"/>
<feature type="region of interest" description="Disordered" evidence="8">
    <location>
        <begin position="147"/>
        <end position="187"/>
    </location>
</feature>
<dbReference type="Pfam" id="PF02861">
    <property type="entry name" value="Clp_N"/>
    <property type="match status" value="1"/>
</dbReference>
<evidence type="ECO:0000256" key="4">
    <source>
        <dbReference type="ARBA" id="ARBA00023186"/>
    </source>
</evidence>
<gene>
    <name evidence="11" type="ORF">JKA74_16985</name>
</gene>
<dbReference type="GO" id="GO:0006508">
    <property type="term" value="P:proteolysis"/>
    <property type="evidence" value="ECO:0007669"/>
    <property type="project" value="UniProtKB-KW"/>
</dbReference>
<dbReference type="SUPFAM" id="SSF81923">
    <property type="entry name" value="Double Clp-N motif"/>
    <property type="match status" value="1"/>
</dbReference>
<accession>A0A935CBE9</accession>
<dbReference type="Gene3D" id="4.10.860.10">
    <property type="entry name" value="UVR domain"/>
    <property type="match status" value="1"/>
</dbReference>
<keyword evidence="4 6" id="KW-0143">Chaperone</keyword>
<dbReference type="CDD" id="cd00009">
    <property type="entry name" value="AAA"/>
    <property type="match status" value="1"/>
</dbReference>
<dbReference type="Proteomes" id="UP000611723">
    <property type="component" value="Unassembled WGS sequence"/>
</dbReference>
<dbReference type="Gene3D" id="1.10.8.60">
    <property type="match status" value="2"/>
</dbReference>
<dbReference type="InterPro" id="IPR001943">
    <property type="entry name" value="UVR_dom"/>
</dbReference>
<dbReference type="RefSeq" id="WP_201432428.1">
    <property type="nucleotide sequence ID" value="NZ_JAEQBW010000010.1"/>
</dbReference>
<evidence type="ECO:0000256" key="1">
    <source>
        <dbReference type="ARBA" id="ARBA00022737"/>
    </source>
</evidence>
<evidence type="ECO:0000313" key="11">
    <source>
        <dbReference type="EMBL" id="MBK6266742.1"/>
    </source>
</evidence>
<keyword evidence="3 6" id="KW-0067">ATP-binding</keyword>
<dbReference type="Gene3D" id="1.10.1780.10">
    <property type="entry name" value="Clp, N-terminal domain"/>
    <property type="match status" value="1"/>
</dbReference>
<dbReference type="AlphaFoldDB" id="A0A935CBE9"/>
<dbReference type="InterPro" id="IPR001270">
    <property type="entry name" value="ClpA/B"/>
</dbReference>
<dbReference type="PANTHER" id="PTHR11638:SF18">
    <property type="entry name" value="HEAT SHOCK PROTEIN 104"/>
    <property type="match status" value="1"/>
</dbReference>
<comment type="caution">
    <text evidence="11">The sequence shown here is derived from an EMBL/GenBank/DDBJ whole genome shotgun (WGS) entry which is preliminary data.</text>
</comment>
<evidence type="ECO:0000259" key="10">
    <source>
        <dbReference type="PROSITE" id="PS51903"/>
    </source>
</evidence>
<dbReference type="PROSITE" id="PS00871">
    <property type="entry name" value="CLPAB_2"/>
    <property type="match status" value="1"/>
</dbReference>
<keyword evidence="12" id="KW-1185">Reference proteome</keyword>
<evidence type="ECO:0000256" key="6">
    <source>
        <dbReference type="RuleBase" id="RU004432"/>
    </source>
</evidence>
<keyword evidence="2 6" id="KW-0547">Nucleotide-binding</keyword>
<dbReference type="CDD" id="cd19499">
    <property type="entry name" value="RecA-like_ClpB_Hsp104-like"/>
    <property type="match status" value="1"/>
</dbReference>
<feature type="compositionally biased region" description="Gly residues" evidence="8">
    <location>
        <begin position="164"/>
        <end position="176"/>
    </location>
</feature>
<feature type="domain" description="UVR" evidence="9">
    <location>
        <begin position="443"/>
        <end position="478"/>
    </location>
</feature>
<feature type="region of interest" description="Disordered" evidence="8">
    <location>
        <begin position="833"/>
        <end position="854"/>
    </location>
</feature>
<dbReference type="Pfam" id="PF17871">
    <property type="entry name" value="AAA_lid_9"/>
    <property type="match status" value="1"/>
</dbReference>
<dbReference type="GO" id="GO:0034605">
    <property type="term" value="P:cellular response to heat"/>
    <property type="evidence" value="ECO:0007669"/>
    <property type="project" value="TreeGrafter"/>
</dbReference>
<dbReference type="SUPFAM" id="SSF52540">
    <property type="entry name" value="P-loop containing nucleoside triphosphate hydrolases"/>
    <property type="match status" value="2"/>
</dbReference>
<dbReference type="GO" id="GO:0008233">
    <property type="term" value="F:peptidase activity"/>
    <property type="evidence" value="ECO:0007669"/>
    <property type="project" value="UniProtKB-KW"/>
</dbReference>
<dbReference type="InterPro" id="IPR028299">
    <property type="entry name" value="ClpA/B_CS2"/>
</dbReference>
<dbReference type="FunFam" id="3.40.50.300:FF:000010">
    <property type="entry name" value="Chaperone clpB 1, putative"/>
    <property type="match status" value="1"/>
</dbReference>
<feature type="coiled-coil region" evidence="7">
    <location>
        <begin position="462"/>
        <end position="489"/>
    </location>
</feature>
<dbReference type="InterPro" id="IPR050130">
    <property type="entry name" value="ClpA_ClpB"/>
</dbReference>
<dbReference type="PROSITE" id="PS00870">
    <property type="entry name" value="CLPAB_1"/>
    <property type="match status" value="1"/>
</dbReference>
<keyword evidence="7" id="KW-0175">Coiled coil</keyword>
<dbReference type="Pfam" id="PF10431">
    <property type="entry name" value="ClpB_D2-small"/>
    <property type="match status" value="1"/>
</dbReference>
<dbReference type="EMBL" id="JAEQBW010000010">
    <property type="protein sequence ID" value="MBK6266742.1"/>
    <property type="molecule type" value="Genomic_DNA"/>
</dbReference>
<keyword evidence="11" id="KW-0378">Hydrolase</keyword>
<dbReference type="SMART" id="SM00382">
    <property type="entry name" value="AAA"/>
    <property type="match status" value="2"/>
</dbReference>
<dbReference type="FunFam" id="3.40.50.300:FF:000025">
    <property type="entry name" value="ATP-dependent Clp protease subunit"/>
    <property type="match status" value="1"/>
</dbReference>
<dbReference type="InterPro" id="IPR019489">
    <property type="entry name" value="Clp_ATPase_C"/>
</dbReference>
<name>A0A935CBE9_9BACT</name>
<dbReference type="Gene3D" id="3.40.50.300">
    <property type="entry name" value="P-loop containing nucleotide triphosphate hydrolases"/>
    <property type="match status" value="2"/>
</dbReference>
<protein>
    <submittedName>
        <fullName evidence="11">ATP-dependent Clp protease ATP-binding subunit</fullName>
    </submittedName>
</protein>
<evidence type="ECO:0000259" key="9">
    <source>
        <dbReference type="PROSITE" id="PS50151"/>
    </source>
</evidence>
<keyword evidence="1 5" id="KW-0677">Repeat</keyword>
<dbReference type="InterPro" id="IPR036628">
    <property type="entry name" value="Clp_N_dom_sf"/>
</dbReference>
<dbReference type="PROSITE" id="PS50151">
    <property type="entry name" value="UVR"/>
    <property type="match status" value="1"/>
</dbReference>